<reference evidence="2" key="1">
    <citation type="submission" date="2015-10" db="EMBL/GenBank/DDBJ databases">
        <title>Description of Candidatus Tenderia electrophaga gen. nov, sp. nov., an Uncultivated Electroautotroph from a Biocathode Enrichment.</title>
        <authorList>
            <person name="Eddie B.J."/>
            <person name="Malanoski A.P."/>
            <person name="Wang Z."/>
            <person name="Hall R.J."/>
            <person name="Oh S.D."/>
            <person name="Heiner C."/>
            <person name="Lin B."/>
            <person name="Strycharz-Glaven S.M."/>
        </authorList>
    </citation>
    <scope>NUCLEOTIDE SEQUENCE [LARGE SCALE GENOMIC DNA]</scope>
    <source>
        <strain evidence="2">NRL1</strain>
    </source>
</reference>
<name>A0A0S2TB35_9GAMM</name>
<evidence type="ECO:0000313" key="2">
    <source>
        <dbReference type="EMBL" id="ALP52350.1"/>
    </source>
</evidence>
<dbReference type="Gene3D" id="3.40.50.300">
    <property type="entry name" value="P-loop containing nucleotide triphosphate hydrolases"/>
    <property type="match status" value="1"/>
</dbReference>
<dbReference type="PANTHER" id="PTHR43681">
    <property type="entry name" value="TRANSMEMBRANE GTPASE FZO"/>
    <property type="match status" value="1"/>
</dbReference>
<keyword evidence="3" id="KW-1185">Reference proteome</keyword>
<dbReference type="InterPro" id="IPR045063">
    <property type="entry name" value="Dynamin_N"/>
</dbReference>
<dbReference type="KEGG" id="tee:Tel_03880"/>
<accession>A0A0S2TB35</accession>
<dbReference type="EMBL" id="CP013099">
    <property type="protein sequence ID" value="ALP52350.1"/>
    <property type="molecule type" value="Genomic_DNA"/>
</dbReference>
<evidence type="ECO:0000259" key="1">
    <source>
        <dbReference type="Pfam" id="PF00350"/>
    </source>
</evidence>
<dbReference type="AlphaFoldDB" id="A0A0S2TB35"/>
<evidence type="ECO:0000313" key="3">
    <source>
        <dbReference type="Proteomes" id="UP000055136"/>
    </source>
</evidence>
<dbReference type="STRING" id="1748243.Tel_03880"/>
<feature type="domain" description="Dynamin N-terminal" evidence="1">
    <location>
        <begin position="59"/>
        <end position="257"/>
    </location>
</feature>
<gene>
    <name evidence="2" type="ORF">Tel_03880</name>
</gene>
<dbReference type="PANTHER" id="PTHR43681:SF1">
    <property type="entry name" value="SARCALUMENIN"/>
    <property type="match status" value="1"/>
</dbReference>
<dbReference type="SUPFAM" id="SSF52540">
    <property type="entry name" value="P-loop containing nucleoside triphosphate hydrolases"/>
    <property type="match status" value="1"/>
</dbReference>
<dbReference type="InterPro" id="IPR027417">
    <property type="entry name" value="P-loop_NTPase"/>
</dbReference>
<dbReference type="InterPro" id="IPR051943">
    <property type="entry name" value="TRAFAC_Dynamin-like_GTPase"/>
</dbReference>
<sequence>MEEDLFKQQMRAFDRWKADLIQVIQDYHHWLESNGKGTADINVRLFDVIESLKSDQLTVAFVAEFSRGKTELINAIFFADYKRRLLPSEAGRTTMCPTELFYDHEVDQAYIRMLPIETRLQDTSISELKKDPDQWKTINLDVNSPDQMIEAMKQVVATKRVPLQDAMDLGLYSDDTPRRRRTDDPPPAEIEVPEWRHCMISFPHPLLQQGLAILDTPGLNALGTEPELTYNMLPNAHAVLFILAADTGVTRSDLDVWEYYIKQHRRSDDKGLVAALNKIDTLWDEMKSEDEVAASIEAQQREVANALSIDTGGVFPVSAQKALLAKTKEDQVLLEKSRLMDLERYLANEIIPAKQGLIRDNVVGEIGDLIKINRNSIATRYKQLKSQLNDLKSASGKNTTLIQHLMRKAREKQAAYNNNMEYFQSSRRTLNQQAKLLLNELSLKKFDNVAGTARKQMTDSWTTAGLKTGMKTLFDGIRDTMQVATRHADETHQQIISIYQKFEKETELQALDPKPFSTDKYDIEMQRLYDQAEEFRSSPVTTMTEQSFVVKKFFISLVSHARDIFFQANQEAETWFKDIMIPLAKHVTEHKQLLEQHMETLYKINESKDNIASKTAELEGQCRKLAEQYAALDGLLKKLQSPIGRAADDSNAQQAASG</sequence>
<proteinExistence type="predicted"/>
<dbReference type="Proteomes" id="UP000055136">
    <property type="component" value="Chromosome"/>
</dbReference>
<protein>
    <recommendedName>
        <fullName evidence="1">Dynamin N-terminal domain-containing protein</fullName>
    </recommendedName>
</protein>
<dbReference type="Pfam" id="PF00350">
    <property type="entry name" value="Dynamin_N"/>
    <property type="match status" value="1"/>
</dbReference>
<organism evidence="2 3">
    <name type="scientific">Candidatus Tenderia electrophaga</name>
    <dbReference type="NCBI Taxonomy" id="1748243"/>
    <lineage>
        <taxon>Bacteria</taxon>
        <taxon>Pseudomonadati</taxon>
        <taxon>Pseudomonadota</taxon>
        <taxon>Gammaproteobacteria</taxon>
        <taxon>Candidatus Tenderiales</taxon>
        <taxon>Candidatus Tenderiaceae</taxon>
        <taxon>Candidatus Tenderia</taxon>
    </lineage>
</organism>